<comment type="caution">
    <text evidence="1">The sequence shown here is derived from an EMBL/GenBank/DDBJ whole genome shotgun (WGS) entry which is preliminary data.</text>
</comment>
<evidence type="ECO:0000313" key="2">
    <source>
        <dbReference type="Proteomes" id="UP001152795"/>
    </source>
</evidence>
<dbReference type="InterPro" id="IPR042838">
    <property type="entry name" value="KIAA1958"/>
</dbReference>
<accession>A0A7D9DBU3</accession>
<name>A0A7D9DBU3_PARCT</name>
<organism evidence="1 2">
    <name type="scientific">Paramuricea clavata</name>
    <name type="common">Red gorgonian</name>
    <name type="synonym">Violescent sea-whip</name>
    <dbReference type="NCBI Taxonomy" id="317549"/>
    <lineage>
        <taxon>Eukaryota</taxon>
        <taxon>Metazoa</taxon>
        <taxon>Cnidaria</taxon>
        <taxon>Anthozoa</taxon>
        <taxon>Octocorallia</taxon>
        <taxon>Malacalcyonacea</taxon>
        <taxon>Plexauridae</taxon>
        <taxon>Paramuricea</taxon>
    </lineage>
</organism>
<dbReference type="OrthoDB" id="5981544at2759"/>
<dbReference type="EMBL" id="CACRXK020000357">
    <property type="protein sequence ID" value="CAB3981149.1"/>
    <property type="molecule type" value="Genomic_DNA"/>
</dbReference>
<keyword evidence="2" id="KW-1185">Reference proteome</keyword>
<protein>
    <submittedName>
        <fullName evidence="1">Uncharacterized protein</fullName>
    </submittedName>
</protein>
<evidence type="ECO:0000313" key="1">
    <source>
        <dbReference type="EMBL" id="CAB3981149.1"/>
    </source>
</evidence>
<proteinExistence type="predicted"/>
<sequence length="113" mass="13014">MAARFADAGSVDNFISEQENKATSQKTERDIKLLHLFLQTKNEERKMEDIPTAELNEYVSEFIISVSRTKDGKEYDPSSLRSLLASFERHLKKKNYPASIINDIAFEKTRKSL</sequence>
<dbReference type="PANTHER" id="PTHR46963:SF4">
    <property type="entry name" value="HYPOTHETICAL PROTEIN MGC115716"/>
    <property type="match status" value="1"/>
</dbReference>
<gene>
    <name evidence="1" type="ORF">PACLA_8A002141</name>
</gene>
<dbReference type="Proteomes" id="UP001152795">
    <property type="component" value="Unassembled WGS sequence"/>
</dbReference>
<dbReference type="AlphaFoldDB" id="A0A7D9DBU3"/>
<reference evidence="1" key="1">
    <citation type="submission" date="2020-04" db="EMBL/GenBank/DDBJ databases">
        <authorList>
            <person name="Alioto T."/>
            <person name="Alioto T."/>
            <person name="Gomez Garrido J."/>
        </authorList>
    </citation>
    <scope>NUCLEOTIDE SEQUENCE</scope>
    <source>
        <strain evidence="1">A484AB</strain>
    </source>
</reference>
<dbReference type="PANTHER" id="PTHR46963">
    <property type="entry name" value="SIMILAR TO RIKEN CDNA E130308A19"/>
    <property type="match status" value="1"/>
</dbReference>